<keyword evidence="3" id="KW-0464">Manganese</keyword>
<dbReference type="Proteomes" id="UP001242480">
    <property type="component" value="Unassembled WGS sequence"/>
</dbReference>
<dbReference type="InterPro" id="IPR009015">
    <property type="entry name" value="Fucose_isomerase_N/cen_sf"/>
</dbReference>
<keyword evidence="4 6" id="KW-0413">Isomerase</keyword>
<dbReference type="PANTHER" id="PTHR38464">
    <property type="entry name" value="L-ARABINOSE ISOMERASE"/>
    <property type="match status" value="1"/>
</dbReference>
<dbReference type="SUPFAM" id="SSF50443">
    <property type="entry name" value="FucI/AraA C-terminal domain-like"/>
    <property type="match status" value="1"/>
</dbReference>
<sequence length="469" mass="49971">MARTGRPKPRIGVLALGLAAYWPQFPGMRDGLLGHYRTLLGKLGDAELVDAGFADSIEAARAASAAFAGGDVDLVVCHLTTYATSEPLLIAVHGLDVPVVLMNVQSVPALDMDGVHGIADWLGVACTCAGLPEMTAVLIRGGKRFDVITGHLDGDAEVDDGLRDWCAAASIRRTLRTRSFGLLGRPYPGMTDLHVDETAFFQRFGAYVRHLDWDDIVTQSHAVTPPERAARVETLTAAFDLPEGEALDAVASVLAGLDRLVETHRLCAIPNHYEGMVREEHAGILAASNPAFAVLMTEGVACPVEADIKTALAMLMLKHVAGSATLAELYSMDFHRDECIIGHSGAADLAVSSQRPTLQRSAVFHGKSGAGYLTQAYPKLGPVTLLSLTQGRGGAFRLVAAEGEAVAGPGLRLGDTNCRVRFSCGLRAFVNGWASFGPTHHGVLAIGRQIDRLRRVATLFDLPLEIVCR</sequence>
<evidence type="ECO:0000256" key="3">
    <source>
        <dbReference type="ARBA" id="ARBA00023211"/>
    </source>
</evidence>
<gene>
    <name evidence="6" type="ORF">QO011_002620</name>
</gene>
<comment type="caution">
    <text evidence="6">The sequence shown here is derived from an EMBL/GenBank/DDBJ whole genome shotgun (WGS) entry which is preliminary data.</text>
</comment>
<evidence type="ECO:0000256" key="1">
    <source>
        <dbReference type="ARBA" id="ARBA00022723"/>
    </source>
</evidence>
<dbReference type="InterPro" id="IPR004216">
    <property type="entry name" value="Fuc/Ara_isomerase_C"/>
</dbReference>
<evidence type="ECO:0000256" key="2">
    <source>
        <dbReference type="ARBA" id="ARBA00022935"/>
    </source>
</evidence>
<reference evidence="6 7" key="1">
    <citation type="submission" date="2023-07" db="EMBL/GenBank/DDBJ databases">
        <title>Genomic Encyclopedia of Type Strains, Phase IV (KMG-IV): sequencing the most valuable type-strain genomes for metagenomic binning, comparative biology and taxonomic classification.</title>
        <authorList>
            <person name="Goeker M."/>
        </authorList>
    </citation>
    <scope>NUCLEOTIDE SEQUENCE [LARGE SCALE GENOMIC DNA]</scope>
    <source>
        <strain evidence="6 7">DSM 19619</strain>
    </source>
</reference>
<evidence type="ECO:0000256" key="5">
    <source>
        <dbReference type="ARBA" id="ARBA00023277"/>
    </source>
</evidence>
<accession>A0ABU0J8M8</accession>
<keyword evidence="7" id="KW-1185">Reference proteome</keyword>
<keyword evidence="5" id="KW-0119">Carbohydrate metabolism</keyword>
<dbReference type="GO" id="GO:0008733">
    <property type="term" value="F:L-arabinose isomerase activity"/>
    <property type="evidence" value="ECO:0007669"/>
    <property type="project" value="UniProtKB-EC"/>
</dbReference>
<dbReference type="EMBL" id="JAUSVX010000004">
    <property type="protein sequence ID" value="MDQ0469604.1"/>
    <property type="molecule type" value="Genomic_DNA"/>
</dbReference>
<keyword evidence="2" id="KW-0054">Arabinose catabolism</keyword>
<organism evidence="6 7">
    <name type="scientific">Labrys wisconsinensis</name>
    <dbReference type="NCBI Taxonomy" id="425677"/>
    <lineage>
        <taxon>Bacteria</taxon>
        <taxon>Pseudomonadati</taxon>
        <taxon>Pseudomonadota</taxon>
        <taxon>Alphaproteobacteria</taxon>
        <taxon>Hyphomicrobiales</taxon>
        <taxon>Xanthobacteraceae</taxon>
        <taxon>Labrys</taxon>
    </lineage>
</organism>
<dbReference type="SUPFAM" id="SSF53743">
    <property type="entry name" value="FucI/AraA N-terminal and middle domains"/>
    <property type="match status" value="1"/>
</dbReference>
<proteinExistence type="predicted"/>
<evidence type="ECO:0000313" key="7">
    <source>
        <dbReference type="Proteomes" id="UP001242480"/>
    </source>
</evidence>
<keyword evidence="1" id="KW-0479">Metal-binding</keyword>
<dbReference type="InterPro" id="IPR003762">
    <property type="entry name" value="Lara_isomerase"/>
</dbReference>
<evidence type="ECO:0000313" key="6">
    <source>
        <dbReference type="EMBL" id="MDQ0469604.1"/>
    </source>
</evidence>
<dbReference type="PANTHER" id="PTHR38464:SF1">
    <property type="entry name" value="L-ARABINOSE ISOMERASE"/>
    <property type="match status" value="1"/>
</dbReference>
<dbReference type="RefSeq" id="WP_307272449.1">
    <property type="nucleotide sequence ID" value="NZ_JAUSVX010000004.1"/>
</dbReference>
<evidence type="ECO:0000256" key="4">
    <source>
        <dbReference type="ARBA" id="ARBA00023235"/>
    </source>
</evidence>
<dbReference type="EC" id="5.3.1.4" evidence="6"/>
<name>A0ABU0J8M8_9HYPH</name>
<protein>
    <submittedName>
        <fullName evidence="6">L-arabinose isomerase</fullName>
        <ecNumber evidence="6">5.3.1.4</ecNumber>
    </submittedName>
</protein>